<dbReference type="AlphaFoldDB" id="A0A9N9GLG6"/>
<dbReference type="Proteomes" id="UP000789405">
    <property type="component" value="Unassembled WGS sequence"/>
</dbReference>
<dbReference type="EMBL" id="CAJVPY010004431">
    <property type="protein sequence ID" value="CAG8619128.1"/>
    <property type="molecule type" value="Genomic_DNA"/>
</dbReference>
<accession>A0A9N9GLG6</accession>
<organism evidence="1 2">
    <name type="scientific">Dentiscutata erythropus</name>
    <dbReference type="NCBI Taxonomy" id="1348616"/>
    <lineage>
        <taxon>Eukaryota</taxon>
        <taxon>Fungi</taxon>
        <taxon>Fungi incertae sedis</taxon>
        <taxon>Mucoromycota</taxon>
        <taxon>Glomeromycotina</taxon>
        <taxon>Glomeromycetes</taxon>
        <taxon>Diversisporales</taxon>
        <taxon>Gigasporaceae</taxon>
        <taxon>Dentiscutata</taxon>
    </lineage>
</organism>
<reference evidence="1" key="1">
    <citation type="submission" date="2021-06" db="EMBL/GenBank/DDBJ databases">
        <authorList>
            <person name="Kallberg Y."/>
            <person name="Tangrot J."/>
            <person name="Rosling A."/>
        </authorList>
    </citation>
    <scope>NUCLEOTIDE SEQUENCE</scope>
    <source>
        <strain evidence="1">MA453B</strain>
    </source>
</reference>
<dbReference type="OrthoDB" id="2442088at2759"/>
<comment type="caution">
    <text evidence="1">The sequence shown here is derived from an EMBL/GenBank/DDBJ whole genome shotgun (WGS) entry which is preliminary data.</text>
</comment>
<proteinExistence type="predicted"/>
<protein>
    <submittedName>
        <fullName evidence="1">10560_t:CDS:1</fullName>
    </submittedName>
</protein>
<evidence type="ECO:0000313" key="1">
    <source>
        <dbReference type="EMBL" id="CAG8619128.1"/>
    </source>
</evidence>
<feature type="non-terminal residue" evidence="1">
    <location>
        <position position="178"/>
    </location>
</feature>
<gene>
    <name evidence="1" type="ORF">DERYTH_LOCUS8545</name>
</gene>
<name>A0A9N9GLG6_9GLOM</name>
<evidence type="ECO:0000313" key="2">
    <source>
        <dbReference type="Proteomes" id="UP000789405"/>
    </source>
</evidence>
<sequence length="178" mass="20256">MNLSRIQAMKRGEGQAEKCQHARHHLKTSRSSLSVRPDGQFIYSNLKHEFKTEVGALESSRPLNSPQKKKQSDRLKLIITMLITIIEKGPVPANYTFAGVCDNRVNATNSKSVRLKGFVVLVAGFSTILWRVEQKWKNGGFKKDWETYLKEKSKSESIMACYSIQRNYNCEVASQLNC</sequence>
<keyword evidence="2" id="KW-1185">Reference proteome</keyword>